<comment type="subcellular location">
    <subcellularLocation>
        <location evidence="1">Cell outer membrane</location>
        <topology evidence="1">Multi-pass membrane protein</topology>
    </subcellularLocation>
</comment>
<evidence type="ECO:0000256" key="2">
    <source>
        <dbReference type="ARBA" id="ARBA00022448"/>
    </source>
</evidence>
<dbReference type="InterPro" id="IPR057601">
    <property type="entry name" value="Oar-like_b-barrel"/>
</dbReference>
<keyword evidence="8" id="KW-0732">Signal</keyword>
<gene>
    <name evidence="10" type="ORF">Lysil_1090</name>
</gene>
<keyword evidence="10" id="KW-0378">Hydrolase</keyword>
<keyword evidence="5" id="KW-0472">Membrane</keyword>
<keyword evidence="4" id="KW-0812">Transmembrane</keyword>
<comment type="caution">
    <text evidence="10">The sequence shown here is derived from an EMBL/GenBank/DDBJ whole genome shotgun (WGS) entry which is preliminary data.</text>
</comment>
<keyword evidence="3" id="KW-1134">Transmembrane beta strand</keyword>
<feature type="chain" id="PRO_5014476881" evidence="8">
    <location>
        <begin position="27"/>
        <end position="1078"/>
    </location>
</feature>
<evidence type="ECO:0000256" key="4">
    <source>
        <dbReference type="ARBA" id="ARBA00022692"/>
    </source>
</evidence>
<evidence type="ECO:0000256" key="6">
    <source>
        <dbReference type="ARBA" id="ARBA00023237"/>
    </source>
</evidence>
<feature type="signal peptide" evidence="8">
    <location>
        <begin position="1"/>
        <end position="26"/>
    </location>
</feature>
<dbReference type="Gene3D" id="2.40.170.20">
    <property type="entry name" value="TonB-dependent receptor, beta-barrel domain"/>
    <property type="match status" value="1"/>
</dbReference>
<evidence type="ECO:0000313" key="11">
    <source>
        <dbReference type="Proteomes" id="UP000236220"/>
    </source>
</evidence>
<keyword evidence="11" id="KW-1185">Reference proteome</keyword>
<evidence type="ECO:0000256" key="8">
    <source>
        <dbReference type="SAM" id="SignalP"/>
    </source>
</evidence>
<keyword evidence="2" id="KW-0813">Transport</keyword>
<protein>
    <submittedName>
        <fullName evidence="10">Carboxypeptidase regulatory-like protein</fullName>
    </submittedName>
</protein>
<dbReference type="OrthoDB" id="9768147at2"/>
<dbReference type="EMBL" id="NPZB01000001">
    <property type="protein sequence ID" value="PNS09461.1"/>
    <property type="molecule type" value="Genomic_DNA"/>
</dbReference>
<keyword evidence="6" id="KW-0998">Cell outer membrane</keyword>
<name>A0A2K1Q382_9GAMM</name>
<feature type="region of interest" description="Disordered" evidence="7">
    <location>
        <begin position="137"/>
        <end position="160"/>
    </location>
</feature>
<dbReference type="SUPFAM" id="SSF49452">
    <property type="entry name" value="Starch-binding domain-like"/>
    <property type="match status" value="1"/>
</dbReference>
<dbReference type="GO" id="GO:0044718">
    <property type="term" value="P:siderophore transmembrane transport"/>
    <property type="evidence" value="ECO:0007669"/>
    <property type="project" value="TreeGrafter"/>
</dbReference>
<accession>A0A2K1Q382</accession>
<dbReference type="SUPFAM" id="SSF56935">
    <property type="entry name" value="Porins"/>
    <property type="match status" value="1"/>
</dbReference>
<dbReference type="PANTHER" id="PTHR30069">
    <property type="entry name" value="TONB-DEPENDENT OUTER MEMBRANE RECEPTOR"/>
    <property type="match status" value="1"/>
</dbReference>
<dbReference type="Gene3D" id="2.60.40.1120">
    <property type="entry name" value="Carboxypeptidase-like, regulatory domain"/>
    <property type="match status" value="1"/>
</dbReference>
<evidence type="ECO:0000256" key="7">
    <source>
        <dbReference type="SAM" id="MobiDB-lite"/>
    </source>
</evidence>
<evidence type="ECO:0000259" key="9">
    <source>
        <dbReference type="Pfam" id="PF25183"/>
    </source>
</evidence>
<dbReference type="AlphaFoldDB" id="A0A2K1Q382"/>
<keyword evidence="10" id="KW-0645">Protease</keyword>
<evidence type="ECO:0000256" key="3">
    <source>
        <dbReference type="ARBA" id="ARBA00022452"/>
    </source>
</evidence>
<dbReference type="GO" id="GO:0030246">
    <property type="term" value="F:carbohydrate binding"/>
    <property type="evidence" value="ECO:0007669"/>
    <property type="project" value="InterPro"/>
</dbReference>
<dbReference type="InterPro" id="IPR013784">
    <property type="entry name" value="Carb-bd-like_fold"/>
</dbReference>
<dbReference type="Proteomes" id="UP000236220">
    <property type="component" value="Unassembled WGS sequence"/>
</dbReference>
<dbReference type="InterPro" id="IPR039426">
    <property type="entry name" value="TonB-dep_rcpt-like"/>
</dbReference>
<proteinExistence type="predicted"/>
<sequence length="1078" mass="115268">MSSSKLRLSKLALGLTVALAAAPVFAQSTSSGIAGRITTDNGQAVAGAEVTITHVESGTTSRTTTDANGRYAANGLRPGGPYVVKVHSAAGDKAQSDVFLTLNNVAQVDETVGASGNDLGKVTVTGRATAELFNPDKKGLSTNISGRRLETTPSGNRSLDDVARLDPRINVTDPSDGSISMAGLPNRYNNISVDGLGQGDPFGLNSNGMPYTGSPISRDTIAAYNISTTDFDVGSDTVGANVNAVTKSGTNQFHGSLYGAYKNANSMVGTYPNGGGHYTGFGKDMTYGFTVGGPIIKDRLFFFLAAEKETITKLGTPPSTGLQAGKVTQAEIDAVSQAATKWGLTPGNVVSSGQDLNNKRYLAKIDWNISDKHRASLTLQRTSETKPTPYDQSSSSVVFSSHWYNVNSLTKNAALQLFSDWTSNFSTEAKVSYQKFDQIAGNAINQPHIQVFTPEGGTIYLGEDQFRHENEIHTKKWTGSLIGTLLLGSHTIKGGFDYQRTQVGDLFGRRLHGFYVFNTAADFANGIYMTTGSNQAQRTYIPAGESLGDIAGTWTYSQLSPFIQDSWQVTDKFSLVYGVRVNLPKADHAPPLNPNYAAVTGFPNNSTLGSKNKVVEPRIGFNYLINSKNLMQLRGGAGIFQTVPPVVWMTNPYLNNGVTSLITVPVTAPFGTVVNDVSNKQAASSVNPVGAQIDAITPNFKLPTALKASLAFDAALPMGGLIGSIEYQYIKARNAILYTEPNVGVPSTRFLMPDGRQSYWSTALGTGVNNGRNPAIAYNSTLLGNTNKGESNSLTLALTKPTNKFGFSGNFSATFTHATEVNPGNSSQANSNYQVAMVNPNENIAPPAARGISRSIKATASWEHAFFGDYKTSVSAYYNGRTGSRYSWIYGSGSGILGDVNGDNQSGYDLAYIPNVNDSRVVYVNGTGAGAPAATAAQIAAFQNYIDQDPYLHTHRGQIASRNSSVTPWSNQLDLGIQQEFPGFFKGNKSVVRLDVSNFLNLLNRNWGVTQVVSASNGSFNARRTLAYVSGFTATGQYKYDLSKTPDSLQTYYLNGTSGVATRPVSLWSVMLTVKYTF</sequence>
<evidence type="ECO:0000256" key="1">
    <source>
        <dbReference type="ARBA" id="ARBA00004571"/>
    </source>
</evidence>
<evidence type="ECO:0000313" key="10">
    <source>
        <dbReference type="EMBL" id="PNS09461.1"/>
    </source>
</evidence>
<dbReference type="GO" id="GO:0009279">
    <property type="term" value="C:cell outer membrane"/>
    <property type="evidence" value="ECO:0007669"/>
    <property type="project" value="UniProtKB-SubCell"/>
</dbReference>
<reference evidence="10 11" key="1">
    <citation type="submission" date="2017-08" db="EMBL/GenBank/DDBJ databases">
        <title>Lysobacter sylvestris genome.</title>
        <authorList>
            <person name="Zhang D.-C."/>
            <person name="Albuquerque L."/>
            <person name="Franca L."/>
            <person name="Froufe H.J.C."/>
            <person name="Barroso C."/>
            <person name="Egas C."/>
            <person name="Da Costa M."/>
            <person name="Margesin R."/>
        </authorList>
    </citation>
    <scope>NUCLEOTIDE SEQUENCE [LARGE SCALE GENOMIC DNA]</scope>
    <source>
        <strain evidence="10 11">AM20-91</strain>
    </source>
</reference>
<dbReference type="Pfam" id="PF25183">
    <property type="entry name" value="OMP_b-brl_4"/>
    <property type="match status" value="1"/>
</dbReference>
<feature type="domain" description="TonB-dependent transporter Oar-like beta-barrel" evidence="9">
    <location>
        <begin position="245"/>
        <end position="1020"/>
    </location>
</feature>
<dbReference type="Pfam" id="PF13620">
    <property type="entry name" value="CarboxypepD_reg"/>
    <property type="match status" value="1"/>
</dbReference>
<keyword evidence="10" id="KW-0121">Carboxypeptidase</keyword>
<dbReference type="PANTHER" id="PTHR30069:SF46">
    <property type="entry name" value="OAR PROTEIN"/>
    <property type="match status" value="1"/>
</dbReference>
<dbReference type="InterPro" id="IPR036942">
    <property type="entry name" value="Beta-barrel_TonB_sf"/>
</dbReference>
<organism evidence="10 11">
    <name type="scientific">Solilutibacter silvestris</name>
    <dbReference type="NCBI Taxonomy" id="1645665"/>
    <lineage>
        <taxon>Bacteria</taxon>
        <taxon>Pseudomonadati</taxon>
        <taxon>Pseudomonadota</taxon>
        <taxon>Gammaproteobacteria</taxon>
        <taxon>Lysobacterales</taxon>
        <taxon>Lysobacteraceae</taxon>
        <taxon>Solilutibacter</taxon>
    </lineage>
</organism>
<dbReference type="RefSeq" id="WP_103074509.1">
    <property type="nucleotide sequence ID" value="NZ_NPZB01000001.1"/>
</dbReference>
<feature type="compositionally biased region" description="Polar residues" evidence="7">
    <location>
        <begin position="140"/>
        <end position="157"/>
    </location>
</feature>
<dbReference type="GO" id="GO:0004180">
    <property type="term" value="F:carboxypeptidase activity"/>
    <property type="evidence" value="ECO:0007669"/>
    <property type="project" value="UniProtKB-KW"/>
</dbReference>
<dbReference type="GO" id="GO:0015344">
    <property type="term" value="F:siderophore uptake transmembrane transporter activity"/>
    <property type="evidence" value="ECO:0007669"/>
    <property type="project" value="TreeGrafter"/>
</dbReference>
<evidence type="ECO:0000256" key="5">
    <source>
        <dbReference type="ARBA" id="ARBA00023136"/>
    </source>
</evidence>